<dbReference type="Gene3D" id="3.40.50.150">
    <property type="entry name" value="Vaccinia Virus protein VP39"/>
    <property type="match status" value="1"/>
</dbReference>
<feature type="domain" description="Methyltransferase" evidence="3">
    <location>
        <begin position="51"/>
        <end position="146"/>
    </location>
</feature>
<protein>
    <submittedName>
        <fullName evidence="4">Class I SAM-dependent methyltransferase</fullName>
        <ecNumber evidence="4">2.1.-.-</ecNumber>
    </submittedName>
</protein>
<dbReference type="GeneID" id="90945597"/>
<dbReference type="PANTHER" id="PTHR43861:SF1">
    <property type="entry name" value="TRANS-ACONITATE 2-METHYLTRANSFERASE"/>
    <property type="match status" value="1"/>
</dbReference>
<dbReference type="GO" id="GO:0008168">
    <property type="term" value="F:methyltransferase activity"/>
    <property type="evidence" value="ECO:0007669"/>
    <property type="project" value="UniProtKB-KW"/>
</dbReference>
<dbReference type="PANTHER" id="PTHR43861">
    <property type="entry name" value="TRANS-ACONITATE 2-METHYLTRANSFERASE-RELATED"/>
    <property type="match status" value="1"/>
</dbReference>
<accession>A0AAX3ZPL1</accession>
<evidence type="ECO:0000256" key="1">
    <source>
        <dbReference type="ARBA" id="ARBA00022603"/>
    </source>
</evidence>
<dbReference type="EMBL" id="CP121271">
    <property type="protein sequence ID" value="WMC88869.1"/>
    <property type="molecule type" value="Genomic_DNA"/>
</dbReference>
<keyword evidence="2 4" id="KW-0808">Transferase</keyword>
<evidence type="ECO:0000313" key="5">
    <source>
        <dbReference type="Proteomes" id="UP001231701"/>
    </source>
</evidence>
<dbReference type="AlphaFoldDB" id="A0AAX3ZPL1"/>
<sequence>MSQIVNTEQAHAWNGPEGVHWARRQDRWNAVNEGFNEPLLDAAALTGSHRILDLGCGAGQTTRLAARRAPHGSATGLDLSGPMLAEARSRAASEGLTNVTFTQGDAQAHPFAPGAFDAAISRYGIMFFTDPEAAFRNIGRALRPGGRLAFVCPAEPARNDWVTALAALRAIVPLGDFDAPGRPGMFSLASPDRVRAVLTAAGFRGVTADRVEAYGAWGRGADDAAGFLLDTGPGRHALSQVDTAAAIHARRALTDRLRGHEAADGTVRLRSTSWLVTADRPVAAP</sequence>
<dbReference type="Proteomes" id="UP001231701">
    <property type="component" value="Chromosome"/>
</dbReference>
<organism evidence="4 5">
    <name type="scientific">Streptomyces rochei</name>
    <name type="common">Streptomyces parvullus</name>
    <dbReference type="NCBI Taxonomy" id="1928"/>
    <lineage>
        <taxon>Bacteria</taxon>
        <taxon>Bacillati</taxon>
        <taxon>Actinomycetota</taxon>
        <taxon>Actinomycetes</taxon>
        <taxon>Kitasatosporales</taxon>
        <taxon>Streptomycetaceae</taxon>
        <taxon>Streptomyces</taxon>
        <taxon>Streptomyces rochei group</taxon>
    </lineage>
</organism>
<dbReference type="InterPro" id="IPR041698">
    <property type="entry name" value="Methyltransf_25"/>
</dbReference>
<dbReference type="RefSeq" id="WP_228898387.1">
    <property type="nucleotide sequence ID" value="NZ_CP121271.1"/>
</dbReference>
<dbReference type="EC" id="2.1.-.-" evidence="4"/>
<dbReference type="Pfam" id="PF13649">
    <property type="entry name" value="Methyltransf_25"/>
    <property type="match status" value="1"/>
</dbReference>
<evidence type="ECO:0000313" key="4">
    <source>
        <dbReference type="EMBL" id="WMC88869.1"/>
    </source>
</evidence>
<dbReference type="GO" id="GO:0017000">
    <property type="term" value="P:antibiotic biosynthetic process"/>
    <property type="evidence" value="ECO:0007669"/>
    <property type="project" value="UniProtKB-ARBA"/>
</dbReference>
<dbReference type="CDD" id="cd02440">
    <property type="entry name" value="AdoMet_MTases"/>
    <property type="match status" value="1"/>
</dbReference>
<name>A0AAX3ZPL1_STRRO</name>
<evidence type="ECO:0000259" key="3">
    <source>
        <dbReference type="Pfam" id="PF13649"/>
    </source>
</evidence>
<dbReference type="InterPro" id="IPR029063">
    <property type="entry name" value="SAM-dependent_MTases_sf"/>
</dbReference>
<dbReference type="GO" id="GO:0032259">
    <property type="term" value="P:methylation"/>
    <property type="evidence" value="ECO:0007669"/>
    <property type="project" value="UniProtKB-KW"/>
</dbReference>
<proteinExistence type="predicted"/>
<evidence type="ECO:0000256" key="2">
    <source>
        <dbReference type="ARBA" id="ARBA00022679"/>
    </source>
</evidence>
<gene>
    <name evidence="4" type="ORF">P7W03_26195</name>
</gene>
<keyword evidence="1 4" id="KW-0489">Methyltransferase</keyword>
<dbReference type="SUPFAM" id="SSF53335">
    <property type="entry name" value="S-adenosyl-L-methionine-dependent methyltransferases"/>
    <property type="match status" value="1"/>
</dbReference>
<reference evidence="4" key="1">
    <citation type="submission" date="2023-03" db="EMBL/GenBank/DDBJ databases">
        <title>Borrelidin-producing and root-colonizing Streptomyces rochei is a potent biopesticide for soil-borne oomycete-caused plant diseases.</title>
        <authorList>
            <person name="Zhou D."/>
            <person name="Wang X."/>
            <person name="Navarro-Munoz J.C."/>
            <person name="Li W."/>
            <person name="Li J."/>
            <person name="Jiu M."/>
            <person name="Deng S."/>
            <person name="Ye Y."/>
            <person name="Daly P."/>
            <person name="Wei L."/>
        </authorList>
    </citation>
    <scope>NUCLEOTIDE SEQUENCE</scope>
    <source>
        <strain evidence="4">JK1</strain>
    </source>
</reference>